<keyword evidence="7" id="KW-0539">Nucleus</keyword>
<evidence type="ECO:0000259" key="10">
    <source>
        <dbReference type="PROSITE" id="PS50119"/>
    </source>
</evidence>
<evidence type="ECO:0000256" key="3">
    <source>
        <dbReference type="ARBA" id="ARBA00022737"/>
    </source>
</evidence>
<dbReference type="PROSITE" id="PS50119">
    <property type="entry name" value="ZF_BBOX"/>
    <property type="match status" value="2"/>
</dbReference>
<feature type="domain" description="B box-type" evidence="10">
    <location>
        <begin position="51"/>
        <end position="96"/>
    </location>
</feature>
<name>A0A8T2Q0D6_CERRI</name>
<evidence type="ECO:0000256" key="4">
    <source>
        <dbReference type="ARBA" id="ARBA00022833"/>
    </source>
</evidence>
<dbReference type="GO" id="GO:0009640">
    <property type="term" value="P:photomorphogenesis"/>
    <property type="evidence" value="ECO:0007669"/>
    <property type="project" value="TreeGrafter"/>
</dbReference>
<dbReference type="GO" id="GO:0008270">
    <property type="term" value="F:zinc ion binding"/>
    <property type="evidence" value="ECO:0007669"/>
    <property type="project" value="UniProtKB-KW"/>
</dbReference>
<keyword evidence="4" id="KW-0862">Zinc</keyword>
<keyword evidence="5" id="KW-0805">Transcription regulation</keyword>
<organism evidence="11 12">
    <name type="scientific">Ceratopteris richardii</name>
    <name type="common">Triangle waterfern</name>
    <dbReference type="NCBI Taxonomy" id="49495"/>
    <lineage>
        <taxon>Eukaryota</taxon>
        <taxon>Viridiplantae</taxon>
        <taxon>Streptophyta</taxon>
        <taxon>Embryophyta</taxon>
        <taxon>Tracheophyta</taxon>
        <taxon>Polypodiopsida</taxon>
        <taxon>Polypodiidae</taxon>
        <taxon>Polypodiales</taxon>
        <taxon>Pteridineae</taxon>
        <taxon>Pteridaceae</taxon>
        <taxon>Parkerioideae</taxon>
        <taxon>Ceratopteris</taxon>
    </lineage>
</organism>
<feature type="domain" description="B box-type" evidence="10">
    <location>
        <begin position="1"/>
        <end position="47"/>
    </location>
</feature>
<dbReference type="GO" id="GO:0005634">
    <property type="term" value="C:nucleus"/>
    <property type="evidence" value="ECO:0007669"/>
    <property type="project" value="UniProtKB-SubCell"/>
</dbReference>
<dbReference type="AlphaFoldDB" id="A0A8T2Q0D6"/>
<evidence type="ECO:0000256" key="2">
    <source>
        <dbReference type="ARBA" id="ARBA00022723"/>
    </source>
</evidence>
<dbReference type="Gene3D" id="3.30.160.60">
    <property type="entry name" value="Classic Zinc Finger"/>
    <property type="match status" value="1"/>
</dbReference>
<protein>
    <recommendedName>
        <fullName evidence="10">B box-type domain-containing protein</fullName>
    </recommendedName>
</protein>
<sequence>MRAICDVCEAVPAILFCAADEAALCHKCDEKVHGCNKLASRHIRLKLAEPSAHRRCDICENAPAFFFCGIDGTSLCLQCDMDVHVGGKRTHERYLLMGQRVELPVMQPEGGLGKLPMSDVKATQRIDGNAPPHMNHDNPNHNQPQGQKEPSNTSAIAIAIGDTASQMIDLNFRPHHELSSSVRDMELTNTGGEEASAVVPDIVRRGAATDS</sequence>
<dbReference type="InterPro" id="IPR051979">
    <property type="entry name" value="B-box_zinc_finger"/>
</dbReference>
<comment type="caution">
    <text evidence="11">The sequence shown here is derived from an EMBL/GenBank/DDBJ whole genome shotgun (WGS) entry which is preliminary data.</text>
</comment>
<evidence type="ECO:0000256" key="9">
    <source>
        <dbReference type="SAM" id="MobiDB-lite"/>
    </source>
</evidence>
<gene>
    <name evidence="11" type="ORF">KP509_39G035500</name>
</gene>
<evidence type="ECO:0000256" key="5">
    <source>
        <dbReference type="ARBA" id="ARBA00023015"/>
    </source>
</evidence>
<dbReference type="CDD" id="cd19821">
    <property type="entry name" value="Bbox1_BBX-like"/>
    <property type="match status" value="2"/>
</dbReference>
<dbReference type="PANTHER" id="PTHR31832">
    <property type="entry name" value="B-BOX ZINC FINGER PROTEIN 22"/>
    <property type="match status" value="1"/>
</dbReference>
<dbReference type="Proteomes" id="UP000825935">
    <property type="component" value="Chromosome 39"/>
</dbReference>
<dbReference type="Pfam" id="PF00643">
    <property type="entry name" value="zf-B_box"/>
    <property type="match status" value="2"/>
</dbReference>
<dbReference type="SMART" id="SM00336">
    <property type="entry name" value="BBOX"/>
    <property type="match status" value="2"/>
</dbReference>
<feature type="region of interest" description="Disordered" evidence="9">
    <location>
        <begin position="124"/>
        <end position="152"/>
    </location>
</feature>
<comment type="subcellular location">
    <subcellularLocation>
        <location evidence="1">Nucleus</location>
    </subcellularLocation>
</comment>
<keyword evidence="6" id="KW-0804">Transcription</keyword>
<dbReference type="OMA" id="DDTHRAD"/>
<evidence type="ECO:0000256" key="7">
    <source>
        <dbReference type="ARBA" id="ARBA00023242"/>
    </source>
</evidence>
<evidence type="ECO:0000256" key="1">
    <source>
        <dbReference type="ARBA" id="ARBA00004123"/>
    </source>
</evidence>
<keyword evidence="2" id="KW-0479">Metal-binding</keyword>
<accession>A0A8T2Q0D6</accession>
<dbReference type="OrthoDB" id="153872at2759"/>
<evidence type="ECO:0000256" key="8">
    <source>
        <dbReference type="PROSITE-ProRule" id="PRU00024"/>
    </source>
</evidence>
<dbReference type="PANTHER" id="PTHR31832:SF5">
    <property type="entry name" value="OS09G0527900 PROTEIN"/>
    <property type="match status" value="1"/>
</dbReference>
<proteinExistence type="predicted"/>
<dbReference type="EMBL" id="CM035444">
    <property type="protein sequence ID" value="KAH7277129.1"/>
    <property type="molecule type" value="Genomic_DNA"/>
</dbReference>
<feature type="region of interest" description="Disordered" evidence="9">
    <location>
        <begin position="186"/>
        <end position="211"/>
    </location>
</feature>
<keyword evidence="8" id="KW-0863">Zinc-finger</keyword>
<evidence type="ECO:0000313" key="12">
    <source>
        <dbReference type="Proteomes" id="UP000825935"/>
    </source>
</evidence>
<dbReference type="InterPro" id="IPR000315">
    <property type="entry name" value="Znf_B-box"/>
</dbReference>
<evidence type="ECO:0000256" key="6">
    <source>
        <dbReference type="ARBA" id="ARBA00023163"/>
    </source>
</evidence>
<dbReference type="GO" id="GO:0006355">
    <property type="term" value="P:regulation of DNA-templated transcription"/>
    <property type="evidence" value="ECO:0007669"/>
    <property type="project" value="TreeGrafter"/>
</dbReference>
<evidence type="ECO:0000313" key="11">
    <source>
        <dbReference type="EMBL" id="KAH7277129.1"/>
    </source>
</evidence>
<dbReference type="InterPro" id="IPR049808">
    <property type="entry name" value="CONSTANS-like_Bbox1"/>
</dbReference>
<dbReference type="EMBL" id="CM035444">
    <property type="protein sequence ID" value="KAH7277128.1"/>
    <property type="molecule type" value="Genomic_DNA"/>
</dbReference>
<keyword evidence="3" id="KW-0677">Repeat</keyword>
<keyword evidence="12" id="KW-1185">Reference proteome</keyword>
<reference evidence="11" key="1">
    <citation type="submission" date="2021-08" db="EMBL/GenBank/DDBJ databases">
        <title>WGS assembly of Ceratopteris richardii.</title>
        <authorList>
            <person name="Marchant D.B."/>
            <person name="Chen G."/>
            <person name="Jenkins J."/>
            <person name="Shu S."/>
            <person name="Leebens-Mack J."/>
            <person name="Grimwood J."/>
            <person name="Schmutz J."/>
            <person name="Soltis P."/>
            <person name="Soltis D."/>
            <person name="Chen Z.-H."/>
        </authorList>
    </citation>
    <scope>NUCLEOTIDE SEQUENCE</scope>
    <source>
        <strain evidence="11">Whitten #5841</strain>
        <tissue evidence="11">Leaf</tissue>
    </source>
</reference>